<evidence type="ECO:0000256" key="5">
    <source>
        <dbReference type="ARBA" id="ARBA00023002"/>
    </source>
</evidence>
<dbReference type="AlphaFoldDB" id="A0A6S7IRB9"/>
<accession>A0A6S7IRB9</accession>
<evidence type="ECO:0000256" key="1">
    <source>
        <dbReference type="ARBA" id="ARBA00001974"/>
    </source>
</evidence>
<evidence type="ECO:0000256" key="3">
    <source>
        <dbReference type="ARBA" id="ARBA00022630"/>
    </source>
</evidence>
<protein>
    <submittedName>
        <fullName evidence="6">GMC family oxidoreductase</fullName>
    </submittedName>
</protein>
<evidence type="ECO:0000256" key="4">
    <source>
        <dbReference type="ARBA" id="ARBA00022827"/>
    </source>
</evidence>
<keyword evidence="4" id="KW-0274">FAD</keyword>
<dbReference type="GO" id="GO:0016491">
    <property type="term" value="F:oxidoreductase activity"/>
    <property type="evidence" value="ECO:0007669"/>
    <property type="project" value="UniProtKB-KW"/>
</dbReference>
<evidence type="ECO:0000313" key="6">
    <source>
        <dbReference type="EMBL" id="CAB4019569.1"/>
    </source>
</evidence>
<sequence length="249" mass="28645">MAGEQSNPRNGYLLPEACQGKSVSELMTSVFFMSEERWNESREHGNFDYVVIGSSFCSWAFTQRMLEKNPKAKILILERGEYYYLEHFENLPPSYKRKLTYESKTRHWNRTKKMRTEEYIEEQDGINNVFGGQSAFWRGWCPQPTREDLVGWPEGVKDIIDEYFPQAVELLNVVSADQICNMNEQICCKSDDHHYLFGELQTVLMEKINKSRLPEGVKRVDHASLATESMAQLAIATGDAVVTFSTGAN</sequence>
<evidence type="ECO:0000313" key="7">
    <source>
        <dbReference type="Proteomes" id="UP001152795"/>
    </source>
</evidence>
<reference evidence="6" key="1">
    <citation type="submission" date="2020-04" db="EMBL/GenBank/DDBJ databases">
        <authorList>
            <person name="Alioto T."/>
            <person name="Alioto T."/>
            <person name="Gomez Garrido J."/>
        </authorList>
    </citation>
    <scope>NUCLEOTIDE SEQUENCE</scope>
    <source>
        <strain evidence="6">A484AB</strain>
    </source>
</reference>
<proteinExistence type="inferred from homology"/>
<keyword evidence="3" id="KW-0285">Flavoprotein</keyword>
<organism evidence="6 7">
    <name type="scientific">Paramuricea clavata</name>
    <name type="common">Red gorgonian</name>
    <name type="synonym">Violescent sea-whip</name>
    <dbReference type="NCBI Taxonomy" id="317549"/>
    <lineage>
        <taxon>Eukaryota</taxon>
        <taxon>Metazoa</taxon>
        <taxon>Cnidaria</taxon>
        <taxon>Anthozoa</taxon>
        <taxon>Octocorallia</taxon>
        <taxon>Malacalcyonacea</taxon>
        <taxon>Plexauridae</taxon>
        <taxon>Paramuricea</taxon>
    </lineage>
</organism>
<evidence type="ECO:0000256" key="2">
    <source>
        <dbReference type="ARBA" id="ARBA00010790"/>
    </source>
</evidence>
<keyword evidence="7" id="KW-1185">Reference proteome</keyword>
<dbReference type="InterPro" id="IPR051473">
    <property type="entry name" value="P2Ox-like"/>
</dbReference>
<comment type="caution">
    <text evidence="6">The sequence shown here is derived from an EMBL/GenBank/DDBJ whole genome shotgun (WGS) entry which is preliminary data.</text>
</comment>
<dbReference type="SUPFAM" id="SSF51905">
    <property type="entry name" value="FAD/NAD(P)-binding domain"/>
    <property type="match status" value="1"/>
</dbReference>
<dbReference type="PANTHER" id="PTHR42784">
    <property type="entry name" value="PYRANOSE 2-OXIDASE"/>
    <property type="match status" value="1"/>
</dbReference>
<dbReference type="Proteomes" id="UP001152795">
    <property type="component" value="Unassembled WGS sequence"/>
</dbReference>
<name>A0A6S7IRB9_PARCT</name>
<dbReference type="EMBL" id="CACRXK020010528">
    <property type="protein sequence ID" value="CAB4019569.1"/>
    <property type="molecule type" value="Genomic_DNA"/>
</dbReference>
<dbReference type="OrthoDB" id="167809at2759"/>
<keyword evidence="5" id="KW-0560">Oxidoreductase</keyword>
<dbReference type="InterPro" id="IPR036188">
    <property type="entry name" value="FAD/NAD-bd_sf"/>
</dbReference>
<gene>
    <name evidence="6" type="ORF">PACLA_8A073488</name>
</gene>
<dbReference type="PANTHER" id="PTHR42784:SF1">
    <property type="entry name" value="PYRANOSE 2-OXIDASE"/>
    <property type="match status" value="1"/>
</dbReference>
<comment type="similarity">
    <text evidence="2">Belongs to the GMC oxidoreductase family.</text>
</comment>
<dbReference type="Gene3D" id="3.50.50.60">
    <property type="entry name" value="FAD/NAD(P)-binding domain"/>
    <property type="match status" value="1"/>
</dbReference>
<comment type="cofactor">
    <cofactor evidence="1">
        <name>FAD</name>
        <dbReference type="ChEBI" id="CHEBI:57692"/>
    </cofactor>
</comment>